<name>A0A7Y4KLF2_9BACT</name>
<accession>A0A7Y4KLF2</accession>
<comment type="caution">
    <text evidence="1">The sequence shown here is derived from an EMBL/GenBank/DDBJ whole genome shotgun (WGS) entry which is preliminary data.</text>
</comment>
<organism evidence="1 2">
    <name type="scientific">Corallococcus exercitus</name>
    <dbReference type="NCBI Taxonomy" id="2316736"/>
    <lineage>
        <taxon>Bacteria</taxon>
        <taxon>Pseudomonadati</taxon>
        <taxon>Myxococcota</taxon>
        <taxon>Myxococcia</taxon>
        <taxon>Myxococcales</taxon>
        <taxon>Cystobacterineae</taxon>
        <taxon>Myxococcaceae</taxon>
        <taxon>Corallococcus</taxon>
    </lineage>
</organism>
<gene>
    <name evidence="1" type="ORF">HMI49_22485</name>
</gene>
<reference evidence="1 2" key="1">
    <citation type="submission" date="2020-05" db="EMBL/GenBank/DDBJ databases">
        <authorList>
            <person name="Whitworth D."/>
        </authorList>
    </citation>
    <scope>NUCLEOTIDE SEQUENCE [LARGE SCALE GENOMIC DNA]</scope>
    <source>
        <strain evidence="1 2">AB043B</strain>
    </source>
</reference>
<sequence length="52" mass="5941">MGRIRALAPWRGLGHDQVLYGSAWDPTYYTTILDFSDGVAPPERLFQKVEMN</sequence>
<proteinExistence type="predicted"/>
<dbReference type="OrthoDB" id="5477654at2"/>
<dbReference type="Proteomes" id="UP000563426">
    <property type="component" value="Unassembled WGS sequence"/>
</dbReference>
<keyword evidence="2" id="KW-1185">Reference proteome</keyword>
<evidence type="ECO:0000313" key="1">
    <source>
        <dbReference type="EMBL" id="NOK35973.1"/>
    </source>
</evidence>
<evidence type="ECO:0000313" key="2">
    <source>
        <dbReference type="Proteomes" id="UP000563426"/>
    </source>
</evidence>
<dbReference type="EMBL" id="JABFJV010000138">
    <property type="protein sequence ID" value="NOK35973.1"/>
    <property type="molecule type" value="Genomic_DNA"/>
</dbReference>
<dbReference type="RefSeq" id="WP_158617011.1">
    <property type="nucleotide sequence ID" value="NZ_JABFJV010000138.1"/>
</dbReference>
<protein>
    <submittedName>
        <fullName evidence="1">Uncharacterized protein</fullName>
    </submittedName>
</protein>
<dbReference type="AlphaFoldDB" id="A0A7Y4KLF2"/>